<dbReference type="InterPro" id="IPR004360">
    <property type="entry name" value="Glyas_Fos-R_dOase_dom"/>
</dbReference>
<dbReference type="Gene3D" id="3.10.180.10">
    <property type="entry name" value="2,3-Dihydroxybiphenyl 1,2-Dioxygenase, domain 1"/>
    <property type="match status" value="1"/>
</dbReference>
<dbReference type="InterPro" id="IPR037523">
    <property type="entry name" value="VOC_core"/>
</dbReference>
<gene>
    <name evidence="2" type="ordered locus">Acid345_4667</name>
</gene>
<dbReference type="HOGENOM" id="CLU_046006_10_4_0"/>
<dbReference type="STRING" id="204669.Acid345_4667"/>
<dbReference type="RefSeq" id="WP_011525464.1">
    <property type="nucleotide sequence ID" value="NC_008009.1"/>
</dbReference>
<evidence type="ECO:0000313" key="2">
    <source>
        <dbReference type="EMBL" id="ABF43667.1"/>
    </source>
</evidence>
<dbReference type="Proteomes" id="UP000002432">
    <property type="component" value="Chromosome"/>
</dbReference>
<dbReference type="eggNOG" id="COG0346">
    <property type="taxonomic scope" value="Bacteria"/>
</dbReference>
<proteinExistence type="predicted"/>
<reference evidence="2 3" key="1">
    <citation type="journal article" date="2009" name="Appl. Environ. Microbiol.">
        <title>Three genomes from the phylum Acidobacteria provide insight into the lifestyles of these microorganisms in soils.</title>
        <authorList>
            <person name="Ward N.L."/>
            <person name="Challacombe J.F."/>
            <person name="Janssen P.H."/>
            <person name="Henrissat B."/>
            <person name="Coutinho P.M."/>
            <person name="Wu M."/>
            <person name="Xie G."/>
            <person name="Haft D.H."/>
            <person name="Sait M."/>
            <person name="Badger J."/>
            <person name="Barabote R.D."/>
            <person name="Bradley B."/>
            <person name="Brettin T.S."/>
            <person name="Brinkac L.M."/>
            <person name="Bruce D."/>
            <person name="Creasy T."/>
            <person name="Daugherty S.C."/>
            <person name="Davidsen T.M."/>
            <person name="DeBoy R.T."/>
            <person name="Detter J.C."/>
            <person name="Dodson R.J."/>
            <person name="Durkin A.S."/>
            <person name="Ganapathy A."/>
            <person name="Gwinn-Giglio M."/>
            <person name="Han C.S."/>
            <person name="Khouri H."/>
            <person name="Kiss H."/>
            <person name="Kothari S.P."/>
            <person name="Madupu R."/>
            <person name="Nelson K.E."/>
            <person name="Nelson W.C."/>
            <person name="Paulsen I."/>
            <person name="Penn K."/>
            <person name="Ren Q."/>
            <person name="Rosovitz M.J."/>
            <person name="Selengut J.D."/>
            <person name="Shrivastava S."/>
            <person name="Sullivan S.A."/>
            <person name="Tapia R."/>
            <person name="Thompson L.S."/>
            <person name="Watkins K.L."/>
            <person name="Yang Q."/>
            <person name="Yu C."/>
            <person name="Zafar N."/>
            <person name="Zhou L."/>
            <person name="Kuske C.R."/>
        </authorList>
    </citation>
    <scope>NUCLEOTIDE SEQUENCE [LARGE SCALE GENOMIC DNA]</scope>
    <source>
        <strain evidence="2 3">Ellin345</strain>
    </source>
</reference>
<organism evidence="2 3">
    <name type="scientific">Koribacter versatilis (strain Ellin345)</name>
    <dbReference type="NCBI Taxonomy" id="204669"/>
    <lineage>
        <taxon>Bacteria</taxon>
        <taxon>Pseudomonadati</taxon>
        <taxon>Acidobacteriota</taxon>
        <taxon>Terriglobia</taxon>
        <taxon>Terriglobales</taxon>
        <taxon>Candidatus Korobacteraceae</taxon>
        <taxon>Candidatus Korobacter</taxon>
    </lineage>
</organism>
<dbReference type="PROSITE" id="PS51819">
    <property type="entry name" value="VOC"/>
    <property type="match status" value="1"/>
</dbReference>
<evidence type="ECO:0000313" key="3">
    <source>
        <dbReference type="Proteomes" id="UP000002432"/>
    </source>
</evidence>
<protein>
    <submittedName>
        <fullName evidence="2">Glyoxalase/bleomycin resistance protein/dioxygenase</fullName>
    </submittedName>
</protein>
<dbReference type="AlphaFoldDB" id="Q1IHI3"/>
<dbReference type="Pfam" id="PF00903">
    <property type="entry name" value="Glyoxalase"/>
    <property type="match status" value="1"/>
</dbReference>
<dbReference type="EnsemblBacteria" id="ABF43667">
    <property type="protein sequence ID" value="ABF43667"/>
    <property type="gene ID" value="Acid345_4667"/>
</dbReference>
<dbReference type="PANTHER" id="PTHR36437:SF2">
    <property type="entry name" value="GLYOXALASE_BLEOMYCIN RESISTANCE PROTEIN_DIOXYGENASE"/>
    <property type="match status" value="1"/>
</dbReference>
<feature type="domain" description="VOC" evidence="1">
    <location>
        <begin position="4"/>
        <end position="121"/>
    </location>
</feature>
<sequence>MIRGLKFVSIPVRNQDASLKFFTEKLGFKVATDQPFNDKQRWIELKIPGAETGITLFTPPGHEDRIGGFQPLSFWCDDVFATAAAMKSKGVEFAQDPKTEHWGTSAIFKDVDGNMYVLSSRS</sequence>
<keyword evidence="3" id="KW-1185">Reference proteome</keyword>
<evidence type="ECO:0000259" key="1">
    <source>
        <dbReference type="PROSITE" id="PS51819"/>
    </source>
</evidence>
<dbReference type="OrthoDB" id="9796521at2"/>
<dbReference type="SUPFAM" id="SSF54593">
    <property type="entry name" value="Glyoxalase/Bleomycin resistance protein/Dihydroxybiphenyl dioxygenase"/>
    <property type="match status" value="1"/>
</dbReference>
<name>Q1IHI3_KORVE</name>
<dbReference type="KEGG" id="aba:Acid345_4667"/>
<accession>Q1IHI3</accession>
<dbReference type="EMBL" id="CP000360">
    <property type="protein sequence ID" value="ABF43667.1"/>
    <property type="molecule type" value="Genomic_DNA"/>
</dbReference>
<dbReference type="PANTHER" id="PTHR36437">
    <property type="entry name" value="GLYOXALASE/BLEOMYCIN RESISTANCE PROTEIN/DIOXYGENASE"/>
    <property type="match status" value="1"/>
</dbReference>
<dbReference type="InterPro" id="IPR029068">
    <property type="entry name" value="Glyas_Bleomycin-R_OHBP_Dase"/>
</dbReference>